<evidence type="ECO:0000313" key="18">
    <source>
        <dbReference type="EMBL" id="MTW12405.1"/>
    </source>
</evidence>
<reference evidence="18 19" key="1">
    <citation type="submission" date="2019-11" db="EMBL/GenBank/DDBJ databases">
        <title>Type strains purchased from KCTC, JCM and DSMZ.</title>
        <authorList>
            <person name="Lu H."/>
        </authorList>
    </citation>
    <scope>NUCLEOTIDE SEQUENCE [LARGE SCALE GENOMIC DNA]</scope>
    <source>
        <strain evidence="18 19">JCM 31587</strain>
    </source>
</reference>
<comment type="caution">
    <text evidence="18">The sequence shown here is derived from an EMBL/GenBank/DDBJ whole genome shotgun (WGS) entry which is preliminary data.</text>
</comment>
<evidence type="ECO:0000256" key="1">
    <source>
        <dbReference type="ARBA" id="ARBA00003943"/>
    </source>
</evidence>
<comment type="similarity">
    <text evidence="3 15">Belongs to the PNT beta subunit family.</text>
</comment>
<dbReference type="Gene3D" id="3.40.50.1220">
    <property type="entry name" value="TPP-binding domain"/>
    <property type="match status" value="1"/>
</dbReference>
<feature type="transmembrane region" description="Helical" evidence="16">
    <location>
        <begin position="91"/>
        <end position="111"/>
    </location>
</feature>
<dbReference type="Pfam" id="PF02233">
    <property type="entry name" value="PNTB"/>
    <property type="match status" value="1"/>
</dbReference>
<dbReference type="GO" id="GO:0008750">
    <property type="term" value="F:proton-translocating NAD(P)+ transhydrogenase activity"/>
    <property type="evidence" value="ECO:0007669"/>
    <property type="project" value="UniProtKB-EC"/>
</dbReference>
<dbReference type="OrthoDB" id="9763786at2"/>
<evidence type="ECO:0000256" key="13">
    <source>
        <dbReference type="ARBA" id="ARBA00023136"/>
    </source>
</evidence>
<evidence type="ECO:0000256" key="7">
    <source>
        <dbReference type="ARBA" id="ARBA00022519"/>
    </source>
</evidence>
<keyword evidence="12 15" id="KW-0520">NAD</keyword>
<feature type="transmembrane region" description="Helical" evidence="16">
    <location>
        <begin position="36"/>
        <end position="58"/>
    </location>
</feature>
<sequence length="510" mass="52689">MSFITMNLVTMMYLIASVCFIQALKGLSSPANARKGNAFGMAGMAIAAVTTIALILRIKADMAAASESAEAVAAAARALGMDVHARSGSGGLGLGLVALGVLVGGGIGAVLAKRVEMTKMPELVAAMHSLIGMAAVCIAIAAVAEPHAFGIAARGEALPMGNRIELFIGTFVGAITFSGSVIAFGKLAGKYKFRLFQGAPVVFSGQHMLNLVLALVMVGLGLVFVFSGGTAPAWTPFLIMTAIAFVLGVLIIIPIGGADMPVVVSMLNSYSGWAAAGIGFSLNNSMLIIAGSLVGSSGAILSYIMCKAMNRSFFNVILGGFGGDTSAAAAGGAQAQRNVKSGSSDDAVFLMQNAETVIIVPGYGLAVARAQHALKELVEKLGHQGVTVKYAIHPVAGRMPGHMNVLLAEAEVPYDQVFEMEDINSEFAQADVVLVLGANDVVNPAAKDPKSPIAGMPILEAYKAKTIIVNKRSMASGYAGLDNELFYMDKTMMVFGDAKKVLEDMVKAAE</sequence>
<dbReference type="PIRSF" id="PIRSF000204">
    <property type="entry name" value="PNTB"/>
    <property type="match status" value="1"/>
</dbReference>
<keyword evidence="13 15" id="KW-0472">Membrane</keyword>
<comment type="subcellular location">
    <subcellularLocation>
        <location evidence="2">Cell inner membrane</location>
        <topology evidence="2">Multi-pass membrane protein</topology>
    </subcellularLocation>
</comment>
<feature type="transmembrane region" description="Helical" evidence="16">
    <location>
        <begin position="286"/>
        <end position="306"/>
    </location>
</feature>
<dbReference type="FunFam" id="3.40.50.1220:FF:000002">
    <property type="entry name" value="NAD(P) transhydrogenase subunit beta"/>
    <property type="match status" value="1"/>
</dbReference>
<keyword evidence="7 15" id="KW-0997">Cell inner membrane</keyword>
<dbReference type="Proteomes" id="UP000472320">
    <property type="component" value="Unassembled WGS sequence"/>
</dbReference>
<dbReference type="GO" id="GO:0050661">
    <property type="term" value="F:NADP binding"/>
    <property type="evidence" value="ECO:0007669"/>
    <property type="project" value="InterPro"/>
</dbReference>
<gene>
    <name evidence="18" type="ORF">GM658_17495</name>
</gene>
<evidence type="ECO:0000256" key="6">
    <source>
        <dbReference type="ARBA" id="ARBA00022475"/>
    </source>
</evidence>
<evidence type="ECO:0000256" key="11">
    <source>
        <dbReference type="ARBA" id="ARBA00022989"/>
    </source>
</evidence>
<proteinExistence type="inferred from homology"/>
<protein>
    <recommendedName>
        <fullName evidence="5 15">NAD(P) transhydrogenase subunit beta</fullName>
        <ecNumber evidence="4 15">7.1.1.1</ecNumber>
    </recommendedName>
    <alternativeName>
        <fullName evidence="15">Nicotinamide nucleotide transhydrogenase subunit beta</fullName>
    </alternativeName>
</protein>
<dbReference type="InterPro" id="IPR034300">
    <property type="entry name" value="PNTB-like"/>
</dbReference>
<organism evidence="18 19">
    <name type="scientific">Massilia eburnea</name>
    <dbReference type="NCBI Taxonomy" id="1776165"/>
    <lineage>
        <taxon>Bacteria</taxon>
        <taxon>Pseudomonadati</taxon>
        <taxon>Pseudomonadota</taxon>
        <taxon>Betaproteobacteria</taxon>
        <taxon>Burkholderiales</taxon>
        <taxon>Oxalobacteraceae</taxon>
        <taxon>Telluria group</taxon>
        <taxon>Massilia</taxon>
    </lineage>
</organism>
<comment type="function">
    <text evidence="1 15">The transhydrogenation between NADH and NADP is coupled to respiration and ATP hydrolysis and functions as a proton pump across the membrane.</text>
</comment>
<feature type="domain" description="NADP transhydrogenase beta-like" evidence="17">
    <location>
        <begin position="10"/>
        <end position="507"/>
    </location>
</feature>
<feature type="transmembrane region" description="Helical" evidence="16">
    <location>
        <begin position="164"/>
        <end position="187"/>
    </location>
</feature>
<feature type="transmembrane region" description="Helical" evidence="16">
    <location>
        <begin position="208"/>
        <end position="227"/>
    </location>
</feature>
<feature type="transmembrane region" description="Helical" evidence="16">
    <location>
        <begin position="123"/>
        <end position="144"/>
    </location>
</feature>
<evidence type="ECO:0000256" key="4">
    <source>
        <dbReference type="ARBA" id="ARBA00012943"/>
    </source>
</evidence>
<dbReference type="InterPro" id="IPR012136">
    <property type="entry name" value="NADH_DH_b"/>
</dbReference>
<dbReference type="InterPro" id="IPR029035">
    <property type="entry name" value="DHS-like_NAD/FAD-binding_dom"/>
</dbReference>
<evidence type="ECO:0000256" key="15">
    <source>
        <dbReference type="PIRNR" id="PIRNR000204"/>
    </source>
</evidence>
<feature type="transmembrane region" description="Helical" evidence="16">
    <location>
        <begin position="233"/>
        <end position="255"/>
    </location>
</feature>
<accession>A0A6L6QJP5</accession>
<evidence type="ECO:0000256" key="8">
    <source>
        <dbReference type="ARBA" id="ARBA00022692"/>
    </source>
</evidence>
<evidence type="ECO:0000256" key="14">
    <source>
        <dbReference type="ARBA" id="ARBA00048202"/>
    </source>
</evidence>
<evidence type="ECO:0000256" key="2">
    <source>
        <dbReference type="ARBA" id="ARBA00004429"/>
    </source>
</evidence>
<dbReference type="RefSeq" id="WP_155455337.1">
    <property type="nucleotide sequence ID" value="NZ_WNKX01000013.1"/>
</dbReference>
<comment type="catalytic activity">
    <reaction evidence="14 15">
        <text>NAD(+) + NADPH + H(+)(in) = NADH + NADP(+) + H(+)(out)</text>
        <dbReference type="Rhea" id="RHEA:47992"/>
        <dbReference type="ChEBI" id="CHEBI:15378"/>
        <dbReference type="ChEBI" id="CHEBI:57540"/>
        <dbReference type="ChEBI" id="CHEBI:57783"/>
        <dbReference type="ChEBI" id="CHEBI:57945"/>
        <dbReference type="ChEBI" id="CHEBI:58349"/>
        <dbReference type="EC" id="7.1.1.1"/>
    </reaction>
</comment>
<dbReference type="PANTHER" id="PTHR44758:SF1">
    <property type="entry name" value="NAD(P) TRANSHYDROGENASE SUBUNIT BETA"/>
    <property type="match status" value="1"/>
</dbReference>
<evidence type="ECO:0000256" key="5">
    <source>
        <dbReference type="ARBA" id="ARBA00014581"/>
    </source>
</evidence>
<keyword evidence="19" id="KW-1185">Reference proteome</keyword>
<evidence type="ECO:0000256" key="3">
    <source>
        <dbReference type="ARBA" id="ARBA00007919"/>
    </source>
</evidence>
<evidence type="ECO:0000259" key="17">
    <source>
        <dbReference type="Pfam" id="PF02233"/>
    </source>
</evidence>
<keyword evidence="8 16" id="KW-0812">Transmembrane</keyword>
<evidence type="ECO:0000256" key="10">
    <source>
        <dbReference type="ARBA" id="ARBA00022967"/>
    </source>
</evidence>
<keyword evidence="9 15" id="KW-0521">NADP</keyword>
<dbReference type="AlphaFoldDB" id="A0A6L6QJP5"/>
<dbReference type="SUPFAM" id="SSF52467">
    <property type="entry name" value="DHS-like NAD/FAD-binding domain"/>
    <property type="match status" value="1"/>
</dbReference>
<evidence type="ECO:0000256" key="16">
    <source>
        <dbReference type="SAM" id="Phobius"/>
    </source>
</evidence>
<evidence type="ECO:0000256" key="12">
    <source>
        <dbReference type="ARBA" id="ARBA00023027"/>
    </source>
</evidence>
<evidence type="ECO:0000313" key="19">
    <source>
        <dbReference type="Proteomes" id="UP000472320"/>
    </source>
</evidence>
<feature type="transmembrane region" description="Helical" evidence="16">
    <location>
        <begin position="6"/>
        <end position="24"/>
    </location>
</feature>
<keyword evidence="11 16" id="KW-1133">Transmembrane helix</keyword>
<dbReference type="GO" id="GO:0005886">
    <property type="term" value="C:plasma membrane"/>
    <property type="evidence" value="ECO:0007669"/>
    <property type="project" value="UniProtKB-SubCell"/>
</dbReference>
<dbReference type="PANTHER" id="PTHR44758">
    <property type="entry name" value="NAD(P) TRANSHYDROGENASE SUBUNIT BETA"/>
    <property type="match status" value="1"/>
</dbReference>
<dbReference type="EC" id="7.1.1.1" evidence="4 15"/>
<evidence type="ECO:0000256" key="9">
    <source>
        <dbReference type="ARBA" id="ARBA00022857"/>
    </source>
</evidence>
<keyword evidence="10 15" id="KW-1278">Translocase</keyword>
<name>A0A6L6QJP5_9BURK</name>
<dbReference type="EMBL" id="WNKX01000013">
    <property type="protein sequence ID" value="MTW12405.1"/>
    <property type="molecule type" value="Genomic_DNA"/>
</dbReference>
<keyword evidence="6 15" id="KW-1003">Cell membrane</keyword>